<protein>
    <submittedName>
        <fullName evidence="1">Uncharacterized protein</fullName>
    </submittedName>
</protein>
<gene>
    <name evidence="1" type="ORF">BT96DRAFT_831283</name>
</gene>
<feature type="non-terminal residue" evidence="1">
    <location>
        <position position="1"/>
    </location>
</feature>
<proteinExistence type="predicted"/>
<name>A0A6A4H154_9AGAR</name>
<organism evidence="1 2">
    <name type="scientific">Gymnopus androsaceus JB14</name>
    <dbReference type="NCBI Taxonomy" id="1447944"/>
    <lineage>
        <taxon>Eukaryota</taxon>
        <taxon>Fungi</taxon>
        <taxon>Dikarya</taxon>
        <taxon>Basidiomycota</taxon>
        <taxon>Agaricomycotina</taxon>
        <taxon>Agaricomycetes</taxon>
        <taxon>Agaricomycetidae</taxon>
        <taxon>Agaricales</taxon>
        <taxon>Marasmiineae</taxon>
        <taxon>Omphalotaceae</taxon>
        <taxon>Gymnopus</taxon>
    </lineage>
</organism>
<dbReference type="AlphaFoldDB" id="A0A6A4H154"/>
<dbReference type="OrthoDB" id="774557at2759"/>
<reference evidence="1" key="1">
    <citation type="journal article" date="2019" name="Environ. Microbiol.">
        <title>Fungal ecological strategies reflected in gene transcription - a case study of two litter decomposers.</title>
        <authorList>
            <person name="Barbi F."/>
            <person name="Kohler A."/>
            <person name="Barry K."/>
            <person name="Baskaran P."/>
            <person name="Daum C."/>
            <person name="Fauchery L."/>
            <person name="Ihrmark K."/>
            <person name="Kuo A."/>
            <person name="LaButti K."/>
            <person name="Lipzen A."/>
            <person name="Morin E."/>
            <person name="Grigoriev I.V."/>
            <person name="Henrissat B."/>
            <person name="Lindahl B."/>
            <person name="Martin F."/>
        </authorList>
    </citation>
    <scope>NUCLEOTIDE SEQUENCE</scope>
    <source>
        <strain evidence="1">JB14</strain>
    </source>
</reference>
<dbReference type="PANTHER" id="PTHR10378">
    <property type="entry name" value="LIM DOMAIN-BINDING PROTEIN"/>
    <property type="match status" value="1"/>
</dbReference>
<accession>A0A6A4H154</accession>
<evidence type="ECO:0000313" key="2">
    <source>
        <dbReference type="Proteomes" id="UP000799118"/>
    </source>
</evidence>
<dbReference type="Proteomes" id="UP000799118">
    <property type="component" value="Unassembled WGS sequence"/>
</dbReference>
<dbReference type="InterPro" id="IPR029005">
    <property type="entry name" value="LIM-bd/SEUSS"/>
</dbReference>
<dbReference type="Pfam" id="PF01803">
    <property type="entry name" value="LIM_bind"/>
    <property type="match status" value="1"/>
</dbReference>
<sequence>PPALGHGQGLIRLLQFSGNLASESRQKHQLSWWNELIREYFTPRAVMRFTLWKDNLRSEAKPFEITVPILPRFLLVTTQSGVKSMTLTLDGARERLFANGHAVVECVAAVWTYKYNNGYTVALRGPLTVHVVVTAVTPNPPRGDAGPSSPLGPGGGGLSNGVVAGAGAGAGGAPAGQAFLLKFDDFQFDASFHDKYIALESIMGPRSIESPRLMPPPMSMMQGNSQGGPSGGQRVSDACYLAILEFRAF</sequence>
<evidence type="ECO:0000313" key="1">
    <source>
        <dbReference type="EMBL" id="KAE9391959.1"/>
    </source>
</evidence>
<dbReference type="EMBL" id="ML769608">
    <property type="protein sequence ID" value="KAE9391959.1"/>
    <property type="molecule type" value="Genomic_DNA"/>
</dbReference>
<keyword evidence="2" id="KW-1185">Reference proteome</keyword>